<evidence type="ECO:0000313" key="1">
    <source>
        <dbReference type="EMBL" id="MCE7008255.1"/>
    </source>
</evidence>
<keyword evidence="2" id="KW-1185">Reference proteome</keyword>
<dbReference type="Pfam" id="PF18616">
    <property type="entry name" value="CdiI_3"/>
    <property type="match status" value="1"/>
</dbReference>
<reference evidence="1 2" key="1">
    <citation type="submission" date="2021-12" db="EMBL/GenBank/DDBJ databases">
        <title>Genome sequence of Kibdelosporangium philippinense ATCC 49844.</title>
        <authorList>
            <person name="Fedorov E.A."/>
            <person name="Omeragic M."/>
            <person name="Shalygina K.F."/>
            <person name="Maclea K.S."/>
        </authorList>
    </citation>
    <scope>NUCLEOTIDE SEQUENCE [LARGE SCALE GENOMIC DNA]</scope>
    <source>
        <strain evidence="1 2">ATCC 49844</strain>
    </source>
</reference>
<name>A0ABS8ZKJ4_9PSEU</name>
<dbReference type="InterPro" id="IPR040547">
    <property type="entry name" value="CdiI"/>
</dbReference>
<dbReference type="RefSeq" id="WP_233729776.1">
    <property type="nucleotide sequence ID" value="NZ_JAJVCN010000003.1"/>
</dbReference>
<dbReference type="CDD" id="cd20691">
    <property type="entry name" value="CdiI_EC536-like"/>
    <property type="match status" value="1"/>
</dbReference>
<comment type="caution">
    <text evidence="1">The sequence shown here is derived from an EMBL/GenBank/DDBJ whole genome shotgun (WGS) entry which is preliminary data.</text>
</comment>
<evidence type="ECO:0000313" key="2">
    <source>
        <dbReference type="Proteomes" id="UP001521150"/>
    </source>
</evidence>
<organism evidence="1 2">
    <name type="scientific">Kibdelosporangium philippinense</name>
    <dbReference type="NCBI Taxonomy" id="211113"/>
    <lineage>
        <taxon>Bacteria</taxon>
        <taxon>Bacillati</taxon>
        <taxon>Actinomycetota</taxon>
        <taxon>Actinomycetes</taxon>
        <taxon>Pseudonocardiales</taxon>
        <taxon>Pseudonocardiaceae</taxon>
        <taxon>Kibdelosporangium</taxon>
    </lineage>
</organism>
<protein>
    <submittedName>
        <fullName evidence="1">Uncharacterized protein</fullName>
    </submittedName>
</protein>
<dbReference type="Proteomes" id="UP001521150">
    <property type="component" value="Unassembled WGS sequence"/>
</dbReference>
<proteinExistence type="predicted"/>
<gene>
    <name evidence="1" type="ORF">LWC34_36385</name>
</gene>
<sequence length="135" mass="15053">MDKKLSLEQIENNAWGEAPADATGLMRTVYNLRGKPIGELEPGDIRTLLSQQEGIKILLPAALDLLESEPLMDASYYAGDLLAAVLRLPQSHWTANPTNRTRIEEIIKRAKHMLDLDEDLSTPNKAIEEAVENFT</sequence>
<accession>A0ABS8ZKJ4</accession>
<dbReference type="EMBL" id="JAJVCN010000003">
    <property type="protein sequence ID" value="MCE7008255.1"/>
    <property type="molecule type" value="Genomic_DNA"/>
</dbReference>